<gene>
    <name evidence="2" type="ORF">KL86DYS2_10897</name>
</gene>
<keyword evidence="1" id="KW-0732">Signal</keyword>
<evidence type="ECO:0000256" key="1">
    <source>
        <dbReference type="SAM" id="SignalP"/>
    </source>
</evidence>
<dbReference type="RefSeq" id="WP_291125817.1">
    <property type="nucleotide sequence ID" value="NZ_LT599021.1"/>
</dbReference>
<dbReference type="EMBL" id="FLUL01000001">
    <property type="protein sequence ID" value="SBV95371.1"/>
    <property type="molecule type" value="Genomic_DNA"/>
</dbReference>
<name>A0A212J7D6_9BACT</name>
<reference evidence="2" key="1">
    <citation type="submission" date="2016-04" db="EMBL/GenBank/DDBJ databases">
        <authorList>
            <person name="Evans L.H."/>
            <person name="Alamgir A."/>
            <person name="Owens N."/>
            <person name="Weber N.D."/>
            <person name="Virtaneva K."/>
            <person name="Barbian K."/>
            <person name="Babar A."/>
            <person name="Rosenke K."/>
        </authorList>
    </citation>
    <scope>NUCLEOTIDE SEQUENCE</scope>
    <source>
        <strain evidence="2">86-2</strain>
    </source>
</reference>
<dbReference type="Gene3D" id="2.60.120.260">
    <property type="entry name" value="Galactose-binding domain-like"/>
    <property type="match status" value="1"/>
</dbReference>
<dbReference type="InterPro" id="IPR005502">
    <property type="entry name" value="Ribosyl_crysJ1"/>
</dbReference>
<organism evidence="2">
    <name type="scientific">uncultured Dysgonomonas sp</name>
    <dbReference type="NCBI Taxonomy" id="206096"/>
    <lineage>
        <taxon>Bacteria</taxon>
        <taxon>Pseudomonadati</taxon>
        <taxon>Bacteroidota</taxon>
        <taxon>Bacteroidia</taxon>
        <taxon>Bacteroidales</taxon>
        <taxon>Dysgonomonadaceae</taxon>
        <taxon>Dysgonomonas</taxon>
        <taxon>environmental samples</taxon>
    </lineage>
</organism>
<dbReference type="Gene3D" id="1.10.4080.10">
    <property type="entry name" value="ADP-ribosylation/Crystallin J1"/>
    <property type="match status" value="1"/>
</dbReference>
<feature type="signal peptide" evidence="1">
    <location>
        <begin position="1"/>
        <end position="18"/>
    </location>
</feature>
<dbReference type="SUPFAM" id="SSF101478">
    <property type="entry name" value="ADP-ribosylglycohydrolase"/>
    <property type="match status" value="1"/>
</dbReference>
<accession>A0A212J7D6</accession>
<protein>
    <recommendedName>
        <fullName evidence="3">ADP-ribosylglycohydrolase family protein</fullName>
    </recommendedName>
</protein>
<dbReference type="PROSITE" id="PS51257">
    <property type="entry name" value="PROKAR_LIPOPROTEIN"/>
    <property type="match status" value="1"/>
</dbReference>
<dbReference type="InterPro" id="IPR036705">
    <property type="entry name" value="Ribosyl_crysJ1_sf"/>
</dbReference>
<feature type="chain" id="PRO_5012555582" description="ADP-ribosylglycohydrolase family protein" evidence="1">
    <location>
        <begin position="19"/>
        <end position="520"/>
    </location>
</feature>
<evidence type="ECO:0000313" key="2">
    <source>
        <dbReference type="EMBL" id="SBV95371.1"/>
    </source>
</evidence>
<evidence type="ECO:0008006" key="3">
    <source>
        <dbReference type="Google" id="ProtNLM"/>
    </source>
</evidence>
<dbReference type="AlphaFoldDB" id="A0A212J7D6"/>
<proteinExistence type="predicted"/>
<sequence>MKKLLCTALCSVFLLSCADKSQKATTTSIPTEVSISKEVLKDKIKGGWAGQTIGCTYGGPTEFKYRGALIQDYQNMIWYDDYAYDTFIEDPGLYDDVYMDLTFVEVLERVGLDAPVDSFAVAFANDDYKLWHANQAARYNILNGVMPPASGHWKNNPHADDIDFQIEADFIGLMCPGMMNTASDYSDRIGHIMNYGDGWYGGVYMAAMYSLAFVSEDINFIVEEALKTIPGKSKFYQCINDVIKWHKQYPNDWKQCWFEVEKKHSSEIGCPEGVYNAFNIDATINAAYVVIGLLYGEKDFFKTMDISTRCGQDSDCNPATAAGILGVVLGYSNIPDFWKPSMEKVENLDFPYTTISLSKIYDLSYKHAVEIIKKNGGREDGSNLIIKTQKPETVRWEQSFEGLHPSVRTVINKEFGKDDFKYDFEGSAVVVMGFVKRLTGTNEDYVLYGDVYIDDNKVEEIRMPYDYIKRKYDVFYTYDLPEGKHSLRIVWKNPKPDFCVQVKDVVVYSNQPQKTFTPTK</sequence>
<dbReference type="Pfam" id="PF03747">
    <property type="entry name" value="ADP_ribosyl_GH"/>
    <property type="match status" value="1"/>
</dbReference>